<reference evidence="1 2" key="1">
    <citation type="journal article" date="2018" name="J. Microbiol.">
        <title>Baekduia soli gen. nov., sp. nov., a novel bacterium isolated from the soil of Baekdu Mountain and proposal of a novel family name, Baekduiaceae fam. nov.</title>
        <authorList>
            <person name="An D.S."/>
            <person name="Siddiqi M.Z."/>
            <person name="Kim K.H."/>
            <person name="Yu H.S."/>
            <person name="Im W.T."/>
        </authorList>
    </citation>
    <scope>NUCLEOTIDE SEQUENCE [LARGE SCALE GENOMIC DNA]</scope>
    <source>
        <strain evidence="1 2">BR7-21</strain>
    </source>
</reference>
<name>A0A5B8UDD1_9ACTN</name>
<accession>A0A5B8UDD1</accession>
<dbReference type="AlphaFoldDB" id="A0A5B8UDD1"/>
<dbReference type="SUPFAM" id="SSF55961">
    <property type="entry name" value="Bet v1-like"/>
    <property type="match status" value="1"/>
</dbReference>
<evidence type="ECO:0000313" key="1">
    <source>
        <dbReference type="EMBL" id="QEC50858.1"/>
    </source>
</evidence>
<dbReference type="EMBL" id="CP042430">
    <property type="protein sequence ID" value="QEC50858.1"/>
    <property type="molecule type" value="Genomic_DNA"/>
</dbReference>
<keyword evidence="2" id="KW-1185">Reference proteome</keyword>
<dbReference type="Gene3D" id="3.30.530.20">
    <property type="match status" value="1"/>
</dbReference>
<dbReference type="Proteomes" id="UP000321805">
    <property type="component" value="Chromosome"/>
</dbReference>
<dbReference type="InterPro" id="IPR019587">
    <property type="entry name" value="Polyketide_cyclase/dehydratase"/>
</dbReference>
<sequence length="156" mass="17002">MAQTERLIPASPDRLFAVLSDPASYAHWVVGSDTIRAADRGWPAVGAKIHHRVGWGPLKLDDTTEVLAADAPRHLRLKARARPLGTAHVDLRLEAQGGSTLVTMTEDAGDPLTRLAFNPLTHHLVHRRNVESLRRLEELALGRGPATPDPPRSDGD</sequence>
<dbReference type="OrthoDB" id="4483486at2"/>
<dbReference type="KEGG" id="bsol:FSW04_20915"/>
<dbReference type="CDD" id="cd07812">
    <property type="entry name" value="SRPBCC"/>
    <property type="match status" value="1"/>
</dbReference>
<gene>
    <name evidence="1" type="ORF">FSW04_20915</name>
</gene>
<dbReference type="Pfam" id="PF10604">
    <property type="entry name" value="Polyketide_cyc2"/>
    <property type="match status" value="1"/>
</dbReference>
<dbReference type="InterPro" id="IPR023393">
    <property type="entry name" value="START-like_dom_sf"/>
</dbReference>
<proteinExistence type="predicted"/>
<evidence type="ECO:0000313" key="2">
    <source>
        <dbReference type="Proteomes" id="UP000321805"/>
    </source>
</evidence>
<organism evidence="1 2">
    <name type="scientific">Baekduia soli</name>
    <dbReference type="NCBI Taxonomy" id="496014"/>
    <lineage>
        <taxon>Bacteria</taxon>
        <taxon>Bacillati</taxon>
        <taxon>Actinomycetota</taxon>
        <taxon>Thermoleophilia</taxon>
        <taxon>Solirubrobacterales</taxon>
        <taxon>Baekduiaceae</taxon>
        <taxon>Baekduia</taxon>
    </lineage>
</organism>
<protein>
    <submittedName>
        <fullName evidence="1">SRPBCC family protein</fullName>
    </submittedName>
</protein>